<sequence length="450" mass="51675">MMKTNAGFISSRCSSLLSVVHEWKLHPEQVESDVCCSKLQLFSLAGGASRTDLRGVSPLLKVLDQMKTPAATDDNSLLLALLKDALTGNTRTYLIYCINPQGLLDVETPSALDLAQRVRGCATKAQTVRWNPKQTERGIREGIMELQAIIMSQRDSDVHSIHKLAEMTQNLQMVKNQSWKKKREESEKIKVKIKQSCKSSQRNQQISGGRHADHNNESAETVKYLQEQLRREIEEHLREGRGSAEKVQEKVARIQQLKEALREETLKSGVVPEESQLCLQSQLEYNEAQERRRQLKEDHARLMQQEVVRMEEDLAREQPPTEGPQRELLVLSRERRILVLQMEALRTEAQQAETDLQDQHRRHQTELHCLREESLQVFRVFRQVSEEQRKLSEGRYRSLLLEAVQDAVYLSAQNQQLQADNKQLQKALGEIKDALVVRGDPRADLISQQE</sequence>
<name>A0A1A8JB33_NOTKU</name>
<dbReference type="GO" id="GO:0005524">
    <property type="term" value="F:ATP binding"/>
    <property type="evidence" value="ECO:0007669"/>
    <property type="project" value="UniProtKB-KW"/>
</dbReference>
<gene>
    <name evidence="5" type="primary">Nfu_g_1_004259</name>
</gene>
<evidence type="ECO:0008006" key="6">
    <source>
        <dbReference type="Google" id="ProtNLM"/>
    </source>
</evidence>
<dbReference type="Gene3D" id="3.40.850.10">
    <property type="entry name" value="Kinesin motor domain"/>
    <property type="match status" value="1"/>
</dbReference>
<protein>
    <recommendedName>
        <fullName evidence="6">Kinesin motor domain-containing protein</fullName>
    </recommendedName>
</protein>
<proteinExistence type="predicted"/>
<keyword evidence="3" id="KW-0175">Coiled coil</keyword>
<evidence type="ECO:0000256" key="1">
    <source>
        <dbReference type="ARBA" id="ARBA00022741"/>
    </source>
</evidence>
<dbReference type="SUPFAM" id="SSF52540">
    <property type="entry name" value="P-loop containing nucleoside triphosphate hydrolases"/>
    <property type="match status" value="1"/>
</dbReference>
<feature type="coiled-coil region" evidence="3">
    <location>
        <begin position="335"/>
        <end position="373"/>
    </location>
</feature>
<feature type="coiled-coil region" evidence="3">
    <location>
        <begin position="407"/>
        <end position="434"/>
    </location>
</feature>
<evidence type="ECO:0000313" key="5">
    <source>
        <dbReference type="EMBL" id="SBR06958.1"/>
    </source>
</evidence>
<feature type="region of interest" description="Disordered" evidence="4">
    <location>
        <begin position="190"/>
        <end position="219"/>
    </location>
</feature>
<dbReference type="PANTHER" id="PTHR40710">
    <property type="entry name" value="RIKEN CDNA E230025N22 GENE"/>
    <property type="match status" value="1"/>
</dbReference>
<dbReference type="InterPro" id="IPR027417">
    <property type="entry name" value="P-loop_NTPase"/>
</dbReference>
<feature type="coiled-coil region" evidence="3">
    <location>
        <begin position="219"/>
        <end position="305"/>
    </location>
</feature>
<keyword evidence="2" id="KW-0067">ATP-binding</keyword>
<dbReference type="PANTHER" id="PTHR40710:SF1">
    <property type="entry name" value="RIKEN CDNA E230025N22 GENE"/>
    <property type="match status" value="1"/>
</dbReference>
<evidence type="ECO:0000256" key="2">
    <source>
        <dbReference type="ARBA" id="ARBA00022840"/>
    </source>
</evidence>
<dbReference type="EMBL" id="HAED01020405">
    <property type="protein sequence ID" value="SBR06958.1"/>
    <property type="molecule type" value="Transcribed_RNA"/>
</dbReference>
<organism evidence="5">
    <name type="scientific">Nothobranchius kuhntae</name>
    <name type="common">Beira killifish</name>
    <dbReference type="NCBI Taxonomy" id="321403"/>
    <lineage>
        <taxon>Eukaryota</taxon>
        <taxon>Metazoa</taxon>
        <taxon>Chordata</taxon>
        <taxon>Craniata</taxon>
        <taxon>Vertebrata</taxon>
        <taxon>Euteleostomi</taxon>
        <taxon>Actinopterygii</taxon>
        <taxon>Neopterygii</taxon>
        <taxon>Teleostei</taxon>
        <taxon>Neoteleostei</taxon>
        <taxon>Acanthomorphata</taxon>
        <taxon>Ovalentaria</taxon>
        <taxon>Atherinomorphae</taxon>
        <taxon>Cyprinodontiformes</taxon>
        <taxon>Nothobranchiidae</taxon>
        <taxon>Nothobranchius</taxon>
    </lineage>
</organism>
<evidence type="ECO:0000256" key="3">
    <source>
        <dbReference type="SAM" id="Coils"/>
    </source>
</evidence>
<evidence type="ECO:0000256" key="4">
    <source>
        <dbReference type="SAM" id="MobiDB-lite"/>
    </source>
</evidence>
<dbReference type="InterPro" id="IPR036961">
    <property type="entry name" value="Kinesin_motor_dom_sf"/>
</dbReference>
<dbReference type="AlphaFoldDB" id="A0A1A8JB33"/>
<accession>A0A1A8JB33</accession>
<keyword evidence="1" id="KW-0547">Nucleotide-binding</keyword>
<feature type="compositionally biased region" description="Polar residues" evidence="4">
    <location>
        <begin position="196"/>
        <end position="207"/>
    </location>
</feature>
<reference evidence="5" key="1">
    <citation type="submission" date="2016-05" db="EMBL/GenBank/DDBJ databases">
        <authorList>
            <person name="Lavstsen T."/>
            <person name="Jespersen J.S."/>
        </authorList>
    </citation>
    <scope>NUCLEOTIDE SEQUENCE</scope>
    <source>
        <tissue evidence="5">Brain</tissue>
    </source>
</reference>
<reference evidence="5" key="2">
    <citation type="submission" date="2016-06" db="EMBL/GenBank/DDBJ databases">
        <title>The genome of a short-lived fish provides insights into sex chromosome evolution and the genetic control of aging.</title>
        <authorList>
            <person name="Reichwald K."/>
            <person name="Felder M."/>
            <person name="Petzold A."/>
            <person name="Koch P."/>
            <person name="Groth M."/>
            <person name="Platzer M."/>
        </authorList>
    </citation>
    <scope>NUCLEOTIDE SEQUENCE</scope>
    <source>
        <tissue evidence="5">Brain</tissue>
    </source>
</reference>